<dbReference type="NCBIfam" id="TIGR02271">
    <property type="entry name" value="YsnF/AvaK domain"/>
    <property type="match status" value="1"/>
</dbReference>
<gene>
    <name evidence="2" type="ORF">SAMN05878391_2465</name>
</gene>
<evidence type="ECO:0000313" key="2">
    <source>
        <dbReference type="EMBL" id="SOC44771.1"/>
    </source>
</evidence>
<accession>A0A285UX20</accession>
<dbReference type="PANTHER" id="PTHR38463:SF1">
    <property type="entry name" value="STRESS RESPONSE PROTEIN YSNF"/>
    <property type="match status" value="1"/>
</dbReference>
<dbReference type="AlphaFoldDB" id="A0A285UX20"/>
<proteinExistence type="predicted"/>
<dbReference type="RefSeq" id="WP_179647218.1">
    <property type="nucleotide sequence ID" value="NZ_OBQF01000007.1"/>
</dbReference>
<dbReference type="InterPro" id="IPR019060">
    <property type="entry name" value="DUF2382"/>
</dbReference>
<dbReference type="Proteomes" id="UP000219412">
    <property type="component" value="Unassembled WGS sequence"/>
</dbReference>
<keyword evidence="3" id="KW-1185">Reference proteome</keyword>
<organism evidence="2 3">
    <name type="scientific">Salinicoccus kekensis</name>
    <dbReference type="NCBI Taxonomy" id="714307"/>
    <lineage>
        <taxon>Bacteria</taxon>
        <taxon>Bacillati</taxon>
        <taxon>Bacillota</taxon>
        <taxon>Bacilli</taxon>
        <taxon>Bacillales</taxon>
        <taxon>Staphylococcaceae</taxon>
        <taxon>Salinicoccus</taxon>
    </lineage>
</organism>
<dbReference type="EMBL" id="OBQF01000007">
    <property type="protein sequence ID" value="SOC44771.1"/>
    <property type="molecule type" value="Genomic_DNA"/>
</dbReference>
<name>A0A285UX20_9STAP</name>
<protein>
    <submittedName>
        <fullName evidence="2">Uncharacterized protein (TIGR02271 family)</fullName>
    </submittedName>
</protein>
<evidence type="ECO:0000313" key="3">
    <source>
        <dbReference type="Proteomes" id="UP000219412"/>
    </source>
</evidence>
<sequence length="285" mass="33415">MGRIESFTTERVLMDRIGQLKSDGLSEDRMTVISNFGLEDTRSRFPELGNKTTDADPWEKIVAWFQGDDPDNKVIDTFELTDREKEEYRNHLEAGRMLLYIDYDDHSFYRFTESDDTYDYDDPERPRRPVKLGHTVENDLEAKTRVPGTDEETLQLRKEEVVVDKDTHQVGEVVVDKYTDSEVQEFDVPVDREEVTVERREIEGEPLFEEYSYDDTGDDEGTIRIPITKERIKIVKEHVVTEEVIIRKRIVTENKHISEVVHRENIDVTEKRNPGEVSSDLDKRL</sequence>
<feature type="domain" description="DUF2382" evidence="1">
    <location>
        <begin position="154"/>
        <end position="268"/>
    </location>
</feature>
<dbReference type="PANTHER" id="PTHR38463">
    <property type="entry name" value="STRESS RESPONSE PROTEIN YSNF"/>
    <property type="match status" value="1"/>
</dbReference>
<evidence type="ECO:0000259" key="1">
    <source>
        <dbReference type="Pfam" id="PF09557"/>
    </source>
</evidence>
<dbReference type="Pfam" id="PF09557">
    <property type="entry name" value="DUF2382"/>
    <property type="match status" value="1"/>
</dbReference>
<dbReference type="InterPro" id="IPR052967">
    <property type="entry name" value="Stress_Response_Assoc"/>
</dbReference>
<reference evidence="3" key="1">
    <citation type="submission" date="2017-08" db="EMBL/GenBank/DDBJ databases">
        <authorList>
            <person name="Varghese N."/>
            <person name="Submissions S."/>
        </authorList>
    </citation>
    <scope>NUCLEOTIDE SEQUENCE [LARGE SCALE GENOMIC DNA]</scope>
    <source>
        <strain evidence="3">DSM 23173</strain>
    </source>
</reference>